<accession>A0A918TFD0</accession>
<evidence type="ECO:0000313" key="2">
    <source>
        <dbReference type="EMBL" id="GHC45896.1"/>
    </source>
</evidence>
<dbReference type="AlphaFoldDB" id="A0A918TFD0"/>
<name>A0A918TFD0_9BACT</name>
<reference evidence="2" key="2">
    <citation type="submission" date="2020-09" db="EMBL/GenBank/DDBJ databases">
        <authorList>
            <person name="Sun Q."/>
            <person name="Kim S."/>
        </authorList>
    </citation>
    <scope>NUCLEOTIDE SEQUENCE</scope>
    <source>
        <strain evidence="2">KCTC 12988</strain>
    </source>
</reference>
<evidence type="ECO:0000313" key="3">
    <source>
        <dbReference type="Proteomes" id="UP000644507"/>
    </source>
</evidence>
<dbReference type="RefSeq" id="WP_377047529.1">
    <property type="nucleotide sequence ID" value="NZ_JBHLZH010000010.1"/>
</dbReference>
<organism evidence="2 3">
    <name type="scientific">Roseibacillus persicicus</name>
    <dbReference type="NCBI Taxonomy" id="454148"/>
    <lineage>
        <taxon>Bacteria</taxon>
        <taxon>Pseudomonadati</taxon>
        <taxon>Verrucomicrobiota</taxon>
        <taxon>Verrucomicrobiia</taxon>
        <taxon>Verrucomicrobiales</taxon>
        <taxon>Verrucomicrobiaceae</taxon>
        <taxon>Roseibacillus</taxon>
    </lineage>
</organism>
<protein>
    <submittedName>
        <fullName evidence="2">Uncharacterized protein</fullName>
    </submittedName>
</protein>
<sequence length="78" mass="8371">MHPLKSNPLQNLRPISPINEPTLNSPHQEGAVSAKPRPTDSDTPVGQALPKLTPVIFGLALAASRIQSTAKPSPYFVY</sequence>
<feature type="region of interest" description="Disordered" evidence="1">
    <location>
        <begin position="1"/>
        <end position="48"/>
    </location>
</feature>
<evidence type="ECO:0000256" key="1">
    <source>
        <dbReference type="SAM" id="MobiDB-lite"/>
    </source>
</evidence>
<reference evidence="2" key="1">
    <citation type="journal article" date="2014" name="Int. J. Syst. Evol. Microbiol.">
        <title>Complete genome sequence of Corynebacterium casei LMG S-19264T (=DSM 44701T), isolated from a smear-ripened cheese.</title>
        <authorList>
            <consortium name="US DOE Joint Genome Institute (JGI-PGF)"/>
            <person name="Walter F."/>
            <person name="Albersmeier A."/>
            <person name="Kalinowski J."/>
            <person name="Ruckert C."/>
        </authorList>
    </citation>
    <scope>NUCLEOTIDE SEQUENCE</scope>
    <source>
        <strain evidence="2">KCTC 12988</strain>
    </source>
</reference>
<comment type="caution">
    <text evidence="2">The sequence shown here is derived from an EMBL/GenBank/DDBJ whole genome shotgun (WGS) entry which is preliminary data.</text>
</comment>
<proteinExistence type="predicted"/>
<dbReference type="Proteomes" id="UP000644507">
    <property type="component" value="Unassembled WGS sequence"/>
</dbReference>
<dbReference type="EMBL" id="BMXI01000003">
    <property type="protein sequence ID" value="GHC45896.1"/>
    <property type="molecule type" value="Genomic_DNA"/>
</dbReference>
<keyword evidence="3" id="KW-1185">Reference proteome</keyword>
<gene>
    <name evidence="2" type="ORF">GCM10007100_09220</name>
</gene>